<dbReference type="SUPFAM" id="SSF52540">
    <property type="entry name" value="P-loop containing nucleoside triphosphate hydrolases"/>
    <property type="match status" value="1"/>
</dbReference>
<protein>
    <submittedName>
        <fullName evidence="7">Unannotated protein</fullName>
    </submittedName>
</protein>
<dbReference type="PANTHER" id="PTHR12131">
    <property type="entry name" value="ATP-DEPENDENT RNA AND DNA HELICASE"/>
    <property type="match status" value="1"/>
</dbReference>
<organism evidence="7">
    <name type="scientific">freshwater metagenome</name>
    <dbReference type="NCBI Taxonomy" id="449393"/>
    <lineage>
        <taxon>unclassified sequences</taxon>
        <taxon>metagenomes</taxon>
        <taxon>ecological metagenomes</taxon>
    </lineage>
</organism>
<evidence type="ECO:0000313" key="7">
    <source>
        <dbReference type="EMBL" id="CAB4575868.1"/>
    </source>
</evidence>
<evidence type="ECO:0000256" key="1">
    <source>
        <dbReference type="ARBA" id="ARBA00022741"/>
    </source>
</evidence>
<evidence type="ECO:0000259" key="6">
    <source>
        <dbReference type="PROSITE" id="PS51194"/>
    </source>
</evidence>
<dbReference type="InterPro" id="IPR021904">
    <property type="entry name" value="DUF3516"/>
</dbReference>
<dbReference type="GO" id="GO:0016787">
    <property type="term" value="F:hydrolase activity"/>
    <property type="evidence" value="ECO:0007669"/>
    <property type="project" value="UniProtKB-KW"/>
</dbReference>
<dbReference type="Pfam" id="PF00271">
    <property type="entry name" value="Helicase_C"/>
    <property type="match status" value="1"/>
</dbReference>
<evidence type="ECO:0000256" key="3">
    <source>
        <dbReference type="ARBA" id="ARBA00022806"/>
    </source>
</evidence>
<keyword evidence="2" id="KW-0378">Hydrolase</keyword>
<dbReference type="Gene3D" id="3.40.50.300">
    <property type="entry name" value="P-loop containing nucleotide triphosphate hydrolases"/>
    <property type="match status" value="2"/>
</dbReference>
<sequence>MSSLTELLPPPGSDPSDVLDAFAAWATAGGRPMYAHQEEAALALASGDHVVLATPTGSGKSLVAMAGIVLARNQGQRAVWTAPIKALVAEKFFDLVDLLGAEEVGLATGDAAINADAPVLVCTAEVLANHALVNGAASDFGFACLDEFHYYADHDRGWAWQVPLLEQTGCQFLLASATLGDMSAITTDLEQRSGRPVSSVTSVHRPTPLYHQWRMTSVPDSVLDAVKDGLSPVYVVHATQAAAIERAQSLVSLTVTTRAQREAIAEALRGTRFTRGFGDTLERLLRNGVGVHHAGMLPKYRRLVERLAGEGLLPVICGTDTLGVGVNIPIRTVLMTALTKFDGSRVRVFTAREFHQLAGRAGRPGFDPDGHVWVQAPDHVIENAKALSRAGDDPKARRKATKAKAPEGFVHYDEATMQRLVAASPEPLVSRFRVTADLVASVLGRPDGPAALKHLLRTNHDTDQRKRQHRKRAIAVYRSLEAAGVAERVRDENGRCAGVRVGSLVEGDDERAALRFSAPLMPFAIEVITTLQHDDPAYVLDVVSVVEAVLDDPRQVLYAQENTAKGAEVARLKAEGVPYEERMERLDSVSWPKPLGELLDTCFTEYRTHHPWVAETPSPKSIVREMLEAGDTFATFVRRYRLDRSEGLVLRYLTDAWRTLDRSLPDDVYVDELEDIVDWLGALIRATDATLLDEWTRLAGGPVHEHLAPEAPTVAAGPPPAWRTAVRTAAFGWVELLARRQYGLLADRTGWEVGRLIEAIAPYWQEYDAIGIDADARSSQWFQIATEPGRWVVTQILADPEGDAEWRLTATVDLEQAMADGAPTLVLESIAPATP</sequence>
<evidence type="ECO:0000259" key="5">
    <source>
        <dbReference type="PROSITE" id="PS51192"/>
    </source>
</evidence>
<dbReference type="PROSITE" id="PS51194">
    <property type="entry name" value="HELICASE_CTER"/>
    <property type="match status" value="1"/>
</dbReference>
<dbReference type="PROSITE" id="PS51192">
    <property type="entry name" value="HELICASE_ATP_BIND_1"/>
    <property type="match status" value="1"/>
</dbReference>
<dbReference type="SMART" id="SM00487">
    <property type="entry name" value="DEXDc"/>
    <property type="match status" value="1"/>
</dbReference>
<keyword evidence="3" id="KW-0347">Helicase</keyword>
<dbReference type="InterPro" id="IPR001650">
    <property type="entry name" value="Helicase_C-like"/>
</dbReference>
<dbReference type="PANTHER" id="PTHR12131:SF1">
    <property type="entry name" value="ATP-DEPENDENT RNA HELICASE SUPV3L1, MITOCHONDRIAL-RELATED"/>
    <property type="match status" value="1"/>
</dbReference>
<dbReference type="Pfam" id="PF12029">
    <property type="entry name" value="DUF3516"/>
    <property type="match status" value="1"/>
</dbReference>
<dbReference type="Pfam" id="PF00270">
    <property type="entry name" value="DEAD"/>
    <property type="match status" value="1"/>
</dbReference>
<keyword evidence="4" id="KW-0067">ATP-binding</keyword>
<dbReference type="InterPro" id="IPR050699">
    <property type="entry name" value="RNA-DNA_Helicase"/>
</dbReference>
<dbReference type="GO" id="GO:0003676">
    <property type="term" value="F:nucleic acid binding"/>
    <property type="evidence" value="ECO:0007669"/>
    <property type="project" value="InterPro"/>
</dbReference>
<reference evidence="7" key="1">
    <citation type="submission" date="2020-05" db="EMBL/GenBank/DDBJ databases">
        <authorList>
            <person name="Chiriac C."/>
            <person name="Salcher M."/>
            <person name="Ghai R."/>
            <person name="Kavagutti S V."/>
        </authorList>
    </citation>
    <scope>NUCLEOTIDE SEQUENCE</scope>
</reference>
<evidence type="ECO:0000256" key="4">
    <source>
        <dbReference type="ARBA" id="ARBA00022840"/>
    </source>
</evidence>
<dbReference type="GO" id="GO:0005524">
    <property type="term" value="F:ATP binding"/>
    <property type="evidence" value="ECO:0007669"/>
    <property type="project" value="UniProtKB-KW"/>
</dbReference>
<dbReference type="InterPro" id="IPR027417">
    <property type="entry name" value="P-loop_NTPase"/>
</dbReference>
<feature type="domain" description="Helicase C-terminal" evidence="6">
    <location>
        <begin position="239"/>
        <end position="421"/>
    </location>
</feature>
<dbReference type="InterPro" id="IPR011545">
    <property type="entry name" value="DEAD/DEAH_box_helicase_dom"/>
</dbReference>
<dbReference type="SMART" id="SM00490">
    <property type="entry name" value="HELICc"/>
    <property type="match status" value="1"/>
</dbReference>
<gene>
    <name evidence="7" type="ORF">UFOPK1493_02706</name>
</gene>
<dbReference type="GO" id="GO:0004386">
    <property type="term" value="F:helicase activity"/>
    <property type="evidence" value="ECO:0007669"/>
    <property type="project" value="UniProtKB-KW"/>
</dbReference>
<dbReference type="EMBL" id="CAEZSR010000120">
    <property type="protein sequence ID" value="CAB4575868.1"/>
    <property type="molecule type" value="Genomic_DNA"/>
</dbReference>
<evidence type="ECO:0000256" key="2">
    <source>
        <dbReference type="ARBA" id="ARBA00022801"/>
    </source>
</evidence>
<dbReference type="AlphaFoldDB" id="A0A6J6ESX7"/>
<dbReference type="InterPro" id="IPR014001">
    <property type="entry name" value="Helicase_ATP-bd"/>
</dbReference>
<accession>A0A6J6ESX7</accession>
<name>A0A6J6ESX7_9ZZZZ</name>
<proteinExistence type="predicted"/>
<keyword evidence="1" id="KW-0547">Nucleotide-binding</keyword>
<feature type="domain" description="Helicase ATP-binding" evidence="5">
    <location>
        <begin position="41"/>
        <end position="197"/>
    </location>
</feature>